<dbReference type="InterPro" id="IPR016171">
    <property type="entry name" value="Vanillyl_alc_oxidase_C-sub2"/>
</dbReference>
<dbReference type="InterPro" id="IPR016164">
    <property type="entry name" value="FAD-linked_Oxase-like_C"/>
</dbReference>
<proteinExistence type="inferred from homology"/>
<dbReference type="PANTHER" id="PTHR11748:SF111">
    <property type="entry name" value="D-LACTATE DEHYDROGENASE, MITOCHONDRIAL-RELATED"/>
    <property type="match status" value="1"/>
</dbReference>
<dbReference type="Pfam" id="PF13183">
    <property type="entry name" value="Fer4_8"/>
    <property type="match status" value="1"/>
</dbReference>
<evidence type="ECO:0000256" key="2">
    <source>
        <dbReference type="ARBA" id="ARBA00008000"/>
    </source>
</evidence>
<dbReference type="GO" id="GO:0008720">
    <property type="term" value="F:D-lactate dehydrogenase (NAD+) activity"/>
    <property type="evidence" value="ECO:0007669"/>
    <property type="project" value="TreeGrafter"/>
</dbReference>
<protein>
    <recommendedName>
        <fullName evidence="10">D-lactate dehydrogenase (cytochrome)</fullName>
        <ecNumber evidence="10">1.1.2.4</ecNumber>
    </recommendedName>
</protein>
<dbReference type="Pfam" id="PF02913">
    <property type="entry name" value="FAD-oxidase_C"/>
    <property type="match status" value="1"/>
</dbReference>
<evidence type="ECO:0000313" key="13">
    <source>
        <dbReference type="EMBL" id="XBW07825.1"/>
    </source>
</evidence>
<keyword evidence="9" id="KW-0411">Iron-sulfur</keyword>
<dbReference type="InterPro" id="IPR016169">
    <property type="entry name" value="FAD-bd_PCMH_sub2"/>
</dbReference>
<dbReference type="RefSeq" id="WP_350258026.1">
    <property type="nucleotide sequence ID" value="NZ_CP138335.1"/>
</dbReference>
<dbReference type="Pfam" id="PF02754">
    <property type="entry name" value="CCG"/>
    <property type="match status" value="1"/>
</dbReference>
<dbReference type="PROSITE" id="PS51379">
    <property type="entry name" value="4FE4S_FER_2"/>
    <property type="match status" value="1"/>
</dbReference>
<dbReference type="InterPro" id="IPR016167">
    <property type="entry name" value="FAD-bd_PCMH_sub1"/>
</dbReference>
<evidence type="ECO:0000259" key="11">
    <source>
        <dbReference type="PROSITE" id="PS51379"/>
    </source>
</evidence>
<dbReference type="EMBL" id="CP138335">
    <property type="protein sequence ID" value="XBW07825.1"/>
    <property type="molecule type" value="Genomic_DNA"/>
</dbReference>
<dbReference type="EC" id="1.1.2.4" evidence="10"/>
<dbReference type="Gene3D" id="3.30.43.10">
    <property type="entry name" value="Uridine Diphospho-n-acetylenolpyruvylglucosamine Reductase, domain 2"/>
    <property type="match status" value="1"/>
</dbReference>
<keyword evidence="7" id="KW-0560">Oxidoreductase</keyword>
<keyword evidence="3" id="KW-0285">Flavoprotein</keyword>
<comment type="cofactor">
    <cofactor evidence="1">
        <name>FAD</name>
        <dbReference type="ChEBI" id="CHEBI:57692"/>
    </cofactor>
</comment>
<dbReference type="SUPFAM" id="SSF55103">
    <property type="entry name" value="FAD-linked oxidases, C-terminal domain"/>
    <property type="match status" value="1"/>
</dbReference>
<dbReference type="SUPFAM" id="SSF46548">
    <property type="entry name" value="alpha-helical ferredoxin"/>
    <property type="match status" value="1"/>
</dbReference>
<evidence type="ECO:0000259" key="12">
    <source>
        <dbReference type="PROSITE" id="PS51387"/>
    </source>
</evidence>
<dbReference type="InterPro" id="IPR036318">
    <property type="entry name" value="FAD-bd_PCMH-like_sf"/>
</dbReference>
<dbReference type="GO" id="GO:0071949">
    <property type="term" value="F:FAD binding"/>
    <property type="evidence" value="ECO:0007669"/>
    <property type="project" value="InterPro"/>
</dbReference>
<dbReference type="InterPro" id="IPR009051">
    <property type="entry name" value="Helical_ferredxn"/>
</dbReference>
<dbReference type="SUPFAM" id="SSF56176">
    <property type="entry name" value="FAD-binding/transporter-associated domain-like"/>
    <property type="match status" value="1"/>
</dbReference>
<dbReference type="Gene3D" id="1.10.1060.10">
    <property type="entry name" value="Alpha-helical ferredoxin"/>
    <property type="match status" value="1"/>
</dbReference>
<dbReference type="Gene3D" id="3.30.465.10">
    <property type="match status" value="1"/>
</dbReference>
<dbReference type="InterPro" id="IPR017900">
    <property type="entry name" value="4Fe4S_Fe_S_CS"/>
</dbReference>
<dbReference type="GO" id="GO:0046872">
    <property type="term" value="F:metal ion binding"/>
    <property type="evidence" value="ECO:0007669"/>
    <property type="project" value="UniProtKB-KW"/>
</dbReference>
<comment type="similarity">
    <text evidence="2">Belongs to the FAD-binding oxidoreductase/transferase type 4 family.</text>
</comment>
<dbReference type="GO" id="GO:1903457">
    <property type="term" value="P:lactate catabolic process"/>
    <property type="evidence" value="ECO:0007669"/>
    <property type="project" value="TreeGrafter"/>
</dbReference>
<reference evidence="13" key="1">
    <citation type="submission" date="2023-11" db="EMBL/GenBank/DDBJ databases">
        <title>Scrofimicrobium hongkongense sp. nov., isolated from a patient with peritonitis.</title>
        <authorList>
            <person name="Lao H.Y."/>
            <person name="Wong A.Y.P."/>
            <person name="Ng T.L."/>
            <person name="Wong R.Y.L."/>
            <person name="Yau M.C.Y."/>
            <person name="Lam J.Y.W."/>
            <person name="Siu G.K.H."/>
        </authorList>
    </citation>
    <scope>NUCLEOTIDE SEQUENCE</scope>
    <source>
        <strain evidence="13">R131</strain>
    </source>
</reference>
<feature type="domain" description="FAD-binding PCMH-type" evidence="12">
    <location>
        <begin position="30"/>
        <end position="258"/>
    </location>
</feature>
<evidence type="ECO:0000256" key="7">
    <source>
        <dbReference type="ARBA" id="ARBA00023002"/>
    </source>
</evidence>
<dbReference type="InterPro" id="IPR017896">
    <property type="entry name" value="4Fe4S_Fe-S-bd"/>
</dbReference>
<keyword evidence="6" id="KW-0809">Transit peptide</keyword>
<dbReference type="AlphaFoldDB" id="A0AAU7V6W6"/>
<organism evidence="13">
    <name type="scientific">Scrofimicrobium appendicitidis</name>
    <dbReference type="NCBI Taxonomy" id="3079930"/>
    <lineage>
        <taxon>Bacteria</taxon>
        <taxon>Bacillati</taxon>
        <taxon>Actinomycetota</taxon>
        <taxon>Actinomycetes</taxon>
        <taxon>Actinomycetales</taxon>
        <taxon>Actinomycetaceae</taxon>
        <taxon>Scrofimicrobium</taxon>
    </lineage>
</organism>
<evidence type="ECO:0000256" key="9">
    <source>
        <dbReference type="ARBA" id="ARBA00023014"/>
    </source>
</evidence>
<dbReference type="Gene3D" id="3.30.70.2740">
    <property type="match status" value="1"/>
</dbReference>
<accession>A0AAU7V6W6</accession>
<dbReference type="InterPro" id="IPR016166">
    <property type="entry name" value="FAD-bd_PCMH"/>
</dbReference>
<dbReference type="Gene3D" id="1.10.45.10">
    <property type="entry name" value="Vanillyl-alcohol Oxidase, Chain A, domain 4"/>
    <property type="match status" value="1"/>
</dbReference>
<keyword evidence="5" id="KW-0274">FAD</keyword>
<sequence length="932" mass="101034">MSLSRAEALRSGGAAQELYRRVWAHDASHFLVTPREVRQVDSAAQMAELFREARRRHLPVTFRSGGTSLNGQAQSEGILVDTRAAFKAVVPLDRGHRVWVQPGVTIRQVNRALARHGRKMGPDPASEIAATVGGVLANNASGMLCGTDQNSYRLIESLEVVLPSGTILNTADPGAADKLAELEPNLVDTLTRLRDQLWARPDLVAEVRRQFSQKNTMGYSLNAFLDYSEPLDLLVHLLVGSEGTLGFVSEAVYRTVPVRPHAATALWLFPDVHRAAEAIAPLVGTGVAALELMDARALAVAQNLPHPPAELVGLDLKEQAALLVEYQEESEADLAEALVRAQTVPAAPSFTTDSAVRAHLWAVRKGLYASVAGASSERTLLEDIAVPVPALADTTRDLSNLLERFDYRDAVIFGHAKDGNLHFMLSDDFGSDRGRQRLEAFTEELVELVLSRGGALKAEHGTGRAMAPFVERQYGPELYRIMRDLKSAFDPDQLCNPGVILTDDPHLHLRSLKETPAVNPLVDRCVECGYCEPSCPSHQLTLTPRTRIVAEREIALARQRGDRVGAKQLEQAFEYAAVDTCAVDGLCEVACPLDINTGDLVREQRRQRSPRWFRVMWALAARHWSAVTVGAALALSVAQRLPASMVTGITRMLRAIVGPDRVPLWTADLPGGGRRRSKVARYHRSTGPVEAVYLPSCLNAMFAPAPLDGSSGNTQLDFQLLCEQAGVTLRFPPGLDRLCCATPWTSKGQSADRIRSQVRAALEVATEGGRLPVVCDNSSCTEGLVKFADGYRVLDAPVFLRDVILPRLPAGQLRVTWHQAALHPTCSTTHLGSTEAVRQVAQQVVGQARVPDDWGCCGFAGDRGMLHPELTAAATEPEAADVQGVDLWISTNRTCEIGMTRATGQEYVSLISAVAVASGATDPDRAAGGTEH</sequence>
<dbReference type="Pfam" id="PF01565">
    <property type="entry name" value="FAD_binding_4"/>
    <property type="match status" value="1"/>
</dbReference>
<evidence type="ECO:0000256" key="8">
    <source>
        <dbReference type="ARBA" id="ARBA00023004"/>
    </source>
</evidence>
<evidence type="ECO:0000256" key="10">
    <source>
        <dbReference type="ARBA" id="ARBA00038897"/>
    </source>
</evidence>
<dbReference type="GO" id="GO:0004458">
    <property type="term" value="F:D-lactate dehydrogenase (cytochrome) activity"/>
    <property type="evidence" value="ECO:0007669"/>
    <property type="project" value="UniProtKB-EC"/>
</dbReference>
<dbReference type="PANTHER" id="PTHR11748">
    <property type="entry name" value="D-LACTATE DEHYDROGENASE"/>
    <property type="match status" value="1"/>
</dbReference>
<dbReference type="PROSITE" id="PS00198">
    <property type="entry name" value="4FE4S_FER_1"/>
    <property type="match status" value="1"/>
</dbReference>
<evidence type="ECO:0000256" key="3">
    <source>
        <dbReference type="ARBA" id="ARBA00022630"/>
    </source>
</evidence>
<dbReference type="InterPro" id="IPR006094">
    <property type="entry name" value="Oxid_FAD_bind_N"/>
</dbReference>
<dbReference type="GO" id="GO:0051536">
    <property type="term" value="F:iron-sulfur cluster binding"/>
    <property type="evidence" value="ECO:0007669"/>
    <property type="project" value="UniProtKB-KW"/>
</dbReference>
<dbReference type="InterPro" id="IPR004017">
    <property type="entry name" value="Cys_rich_dom"/>
</dbReference>
<evidence type="ECO:0000256" key="1">
    <source>
        <dbReference type="ARBA" id="ARBA00001974"/>
    </source>
</evidence>
<dbReference type="PROSITE" id="PS51387">
    <property type="entry name" value="FAD_PCMH"/>
    <property type="match status" value="1"/>
</dbReference>
<gene>
    <name evidence="13" type="ORF">SAC06_09295</name>
</gene>
<keyword evidence="4" id="KW-0479">Metal-binding</keyword>
<name>A0AAU7V6W6_9ACTO</name>
<keyword evidence="8" id="KW-0408">Iron</keyword>
<evidence type="ECO:0000256" key="5">
    <source>
        <dbReference type="ARBA" id="ARBA00022827"/>
    </source>
</evidence>
<evidence type="ECO:0000256" key="4">
    <source>
        <dbReference type="ARBA" id="ARBA00022723"/>
    </source>
</evidence>
<dbReference type="InterPro" id="IPR004113">
    <property type="entry name" value="FAD-bd_oxidored_4_C"/>
</dbReference>
<dbReference type="KEGG" id="sapp:SAC06_09295"/>
<feature type="domain" description="4Fe-4S ferredoxin-type" evidence="11">
    <location>
        <begin position="514"/>
        <end position="545"/>
    </location>
</feature>
<evidence type="ECO:0000256" key="6">
    <source>
        <dbReference type="ARBA" id="ARBA00022946"/>
    </source>
</evidence>